<dbReference type="InterPro" id="IPR039421">
    <property type="entry name" value="Type_1_exporter"/>
</dbReference>
<dbReference type="InterPro" id="IPR027417">
    <property type="entry name" value="P-loop_NTPase"/>
</dbReference>
<comment type="caution">
    <text evidence="4">The sequence shown here is derived from an EMBL/GenBank/DDBJ whole genome shotgun (WGS) entry which is preliminary data.</text>
</comment>
<dbReference type="AlphaFoldDB" id="A0A8H5GRY7"/>
<dbReference type="SUPFAM" id="SSF52540">
    <property type="entry name" value="P-loop containing nucleoside triphosphate hydrolases"/>
    <property type="match status" value="1"/>
</dbReference>
<feature type="domain" description="ABC transporter" evidence="3">
    <location>
        <begin position="457"/>
        <end position="727"/>
    </location>
</feature>
<dbReference type="GO" id="GO:0016887">
    <property type="term" value="F:ATP hydrolysis activity"/>
    <property type="evidence" value="ECO:0007669"/>
    <property type="project" value="InterPro"/>
</dbReference>
<dbReference type="CDD" id="cd03228">
    <property type="entry name" value="ABCC_MRP_Like"/>
    <property type="match status" value="1"/>
</dbReference>
<proteinExistence type="predicted"/>
<accession>A0A8H5GRY7</accession>
<dbReference type="PROSITE" id="PS00211">
    <property type="entry name" value="ABC_TRANSPORTER_1"/>
    <property type="match status" value="1"/>
</dbReference>
<dbReference type="PROSITE" id="PS50893">
    <property type="entry name" value="ABC_TRANSPORTER_2"/>
    <property type="match status" value="1"/>
</dbReference>
<reference evidence="4 5" key="1">
    <citation type="journal article" date="2020" name="ISME J.">
        <title>Uncovering the hidden diversity of litter-decomposition mechanisms in mushroom-forming fungi.</title>
        <authorList>
            <person name="Floudas D."/>
            <person name="Bentzer J."/>
            <person name="Ahren D."/>
            <person name="Johansson T."/>
            <person name="Persson P."/>
            <person name="Tunlid A."/>
        </authorList>
    </citation>
    <scope>NUCLEOTIDE SEQUENCE [LARGE SCALE GENOMIC DNA]</scope>
    <source>
        <strain evidence="4 5">CBS 291.85</strain>
    </source>
</reference>
<evidence type="ECO:0000256" key="2">
    <source>
        <dbReference type="ARBA" id="ARBA00022840"/>
    </source>
</evidence>
<evidence type="ECO:0000256" key="1">
    <source>
        <dbReference type="ARBA" id="ARBA00022741"/>
    </source>
</evidence>
<dbReference type="PANTHER" id="PTHR24221">
    <property type="entry name" value="ATP-BINDING CASSETTE SUB-FAMILY B"/>
    <property type="match status" value="1"/>
</dbReference>
<dbReference type="GO" id="GO:0005524">
    <property type="term" value="F:ATP binding"/>
    <property type="evidence" value="ECO:0007669"/>
    <property type="project" value="UniProtKB-KW"/>
</dbReference>
<name>A0A8H5GRY7_9AGAR</name>
<dbReference type="EMBL" id="JAACJM010000012">
    <property type="protein sequence ID" value="KAF5370032.1"/>
    <property type="molecule type" value="Genomic_DNA"/>
</dbReference>
<dbReference type="OrthoDB" id="6500128at2759"/>
<dbReference type="InterPro" id="IPR017871">
    <property type="entry name" value="ABC_transporter-like_CS"/>
</dbReference>
<gene>
    <name evidence="4" type="ORF">D9758_001346</name>
</gene>
<dbReference type="SMART" id="SM00382">
    <property type="entry name" value="AAA"/>
    <property type="match status" value="1"/>
</dbReference>
<keyword evidence="2" id="KW-0067">ATP-binding</keyword>
<evidence type="ECO:0000259" key="3">
    <source>
        <dbReference type="PROSITE" id="PS50893"/>
    </source>
</evidence>
<dbReference type="Proteomes" id="UP000559256">
    <property type="component" value="Unassembled WGS sequence"/>
</dbReference>
<protein>
    <recommendedName>
        <fullName evidence="3">ABC transporter domain-containing protein</fullName>
    </recommendedName>
</protein>
<dbReference type="InterPro" id="IPR003439">
    <property type="entry name" value="ABC_transporter-like_ATP-bd"/>
</dbReference>
<dbReference type="GO" id="GO:0034040">
    <property type="term" value="F:ATPase-coupled lipid transmembrane transporter activity"/>
    <property type="evidence" value="ECO:0007669"/>
    <property type="project" value="TreeGrafter"/>
</dbReference>
<organism evidence="4 5">
    <name type="scientific">Tetrapyrgos nigripes</name>
    <dbReference type="NCBI Taxonomy" id="182062"/>
    <lineage>
        <taxon>Eukaryota</taxon>
        <taxon>Fungi</taxon>
        <taxon>Dikarya</taxon>
        <taxon>Basidiomycota</taxon>
        <taxon>Agaricomycotina</taxon>
        <taxon>Agaricomycetes</taxon>
        <taxon>Agaricomycetidae</taxon>
        <taxon>Agaricales</taxon>
        <taxon>Marasmiineae</taxon>
        <taxon>Marasmiaceae</taxon>
        <taxon>Tetrapyrgos</taxon>
    </lineage>
</organism>
<evidence type="ECO:0000313" key="5">
    <source>
        <dbReference type="Proteomes" id="UP000559256"/>
    </source>
</evidence>
<keyword evidence="5" id="KW-1185">Reference proteome</keyword>
<evidence type="ECO:0000313" key="4">
    <source>
        <dbReference type="EMBL" id="KAF5370032.1"/>
    </source>
</evidence>
<dbReference type="Gene3D" id="3.40.50.300">
    <property type="entry name" value="P-loop containing nucleotide triphosphate hydrolases"/>
    <property type="match status" value="1"/>
</dbReference>
<dbReference type="Pfam" id="PF00005">
    <property type="entry name" value="ABC_tran"/>
    <property type="match status" value="1"/>
</dbReference>
<keyword evidence="1" id="KW-0547">Nucleotide-binding</keyword>
<sequence>MQLCPGHSNLSRSMNLWPQPFSSDFSFQSNKPQRKLREPQERFNSLYDIWLASRSVPGEPKSPLLVPGAQRRLTRKNTRLAYLVLSNYCLDFMKRLWHQHPTRTTLMMACHLVRSLFPVFRGYSQALIIDEVQALIASGSFTWNRLLYLAGTELLRRYAESVFDSFAIHNENIVSGSAKYHVEYQQLKQRTRLDVPTFSDPLTRDLLLESDLFARSFNVGGGFGSISPLDFFQIFALFTEIVSHLFLILSITSSYTHIGILLLSLFSVALPLALPYTSSPFSHSHADLDSIYTSREARAADRREKMRNLAYNDCHRPEVLLFGLEDWILKSWSSAWKVVYDSEQTSQCMGSPSLSNLSSFFPGINPSDLFFALQNIPFLLLLQTSSATLGSLTLYRSSIQSVVFGIRSLLATTRMVFQSVFLMAAFGACMEIKPKLEPEIEEKVDYHGTRLKGGVSIRARNISYTYPGCTEPALKNINLTLEAGETLAIVGYNGSGKSTLANILLRIYDFDPSPGQEGQLLINDVDIRKFDPVDYHKHVSAVFQGFSKFNSTLRENVGIGSIERLPHRPSIEDALDLARAGAIVDALPQGIQTILQCPGYETLSYPGSRNQHTTNQVHGLSGGEWQRIAIARAFMRAKHPDTDLLVFDEPTSSLDAHAQNQIFNTIHRLSRDDDGTCLKTVVFITHRLSTARRADKVAMMENGTITEFGTHEELLKKKGSYAALYDQAV</sequence>
<dbReference type="PANTHER" id="PTHR24221:SF646">
    <property type="entry name" value="HAEMOLYSIN SECRETION ATP-BINDING PROTEIN"/>
    <property type="match status" value="1"/>
</dbReference>
<dbReference type="InterPro" id="IPR003593">
    <property type="entry name" value="AAA+_ATPase"/>
</dbReference>